<dbReference type="InterPro" id="IPR001851">
    <property type="entry name" value="ABC_transp_permease"/>
</dbReference>
<feature type="transmembrane region" description="Helical" evidence="9">
    <location>
        <begin position="223"/>
        <end position="247"/>
    </location>
</feature>
<name>A0AAW4PDA9_9EURY</name>
<comment type="similarity">
    <text evidence="8">Belongs to the binding-protein-dependent transport system permease family. LivHM subfamily.</text>
</comment>
<feature type="transmembrane region" description="Helical" evidence="9">
    <location>
        <begin position="135"/>
        <end position="156"/>
    </location>
</feature>
<comment type="subcellular location">
    <subcellularLocation>
        <location evidence="1">Cell membrane</location>
        <topology evidence="1">Multi-pass membrane protein</topology>
    </subcellularLocation>
</comment>
<dbReference type="GO" id="GO:0005886">
    <property type="term" value="C:plasma membrane"/>
    <property type="evidence" value="ECO:0007669"/>
    <property type="project" value="UniProtKB-SubCell"/>
</dbReference>
<dbReference type="InterPro" id="IPR052157">
    <property type="entry name" value="BCAA_transport_permease"/>
</dbReference>
<accession>A0AAW4PDA9</accession>
<dbReference type="GO" id="GO:0022857">
    <property type="term" value="F:transmembrane transporter activity"/>
    <property type="evidence" value="ECO:0007669"/>
    <property type="project" value="InterPro"/>
</dbReference>
<evidence type="ECO:0000256" key="6">
    <source>
        <dbReference type="ARBA" id="ARBA00022989"/>
    </source>
</evidence>
<dbReference type="RefSeq" id="WP_220579902.1">
    <property type="nucleotide sequence ID" value="NZ_RKLT01000003.1"/>
</dbReference>
<dbReference type="GO" id="GO:0006865">
    <property type="term" value="P:amino acid transport"/>
    <property type="evidence" value="ECO:0007669"/>
    <property type="project" value="UniProtKB-KW"/>
</dbReference>
<keyword evidence="6 9" id="KW-1133">Transmembrane helix</keyword>
<evidence type="ECO:0000256" key="5">
    <source>
        <dbReference type="ARBA" id="ARBA00022970"/>
    </source>
</evidence>
<protein>
    <submittedName>
        <fullName evidence="10">Branched-chain amino acid ABC transporter permease</fullName>
    </submittedName>
</protein>
<proteinExistence type="inferred from homology"/>
<feature type="transmembrane region" description="Helical" evidence="9">
    <location>
        <begin position="91"/>
        <end position="115"/>
    </location>
</feature>
<dbReference type="AlphaFoldDB" id="A0AAW4PDA9"/>
<sequence length="295" mass="31098">MVNGLNLAFQYLQQFSVLVLAAVGLAIIFGIMGVINLAHGEFIMVGAYATVFGYHDLGLPLLASMVLAVVVTAAFGFVVERLLVKRTYGRLFDSMVVTLGLSLVLSQGMLVLRGTSEPSIPTPFGTISYGAFSQSLYKVALALVAVGVLAVVYWLFTHTEYGIRARATIQNEEMSRALGVTTERVYSQTFAIGSALAGLTGALLAPLVSVNPTMGGTYLVKSFVVVVVGGPSVVLGTGLSGGLLGAVDAGVTYFYDQTMGSIVLLVVTVFVIRFFQDGITGFVERARDRLAAEGA</sequence>
<feature type="transmembrane region" description="Helical" evidence="9">
    <location>
        <begin position="57"/>
        <end position="79"/>
    </location>
</feature>
<evidence type="ECO:0000256" key="7">
    <source>
        <dbReference type="ARBA" id="ARBA00023136"/>
    </source>
</evidence>
<dbReference type="CDD" id="cd06582">
    <property type="entry name" value="TM_PBP1_LivH_like"/>
    <property type="match status" value="1"/>
</dbReference>
<evidence type="ECO:0000256" key="2">
    <source>
        <dbReference type="ARBA" id="ARBA00022448"/>
    </source>
</evidence>
<gene>
    <name evidence="10" type="ORF">EGH23_10155</name>
</gene>
<evidence type="ECO:0000256" key="4">
    <source>
        <dbReference type="ARBA" id="ARBA00022692"/>
    </source>
</evidence>
<keyword evidence="5" id="KW-0029">Amino-acid transport</keyword>
<keyword evidence="3" id="KW-1003">Cell membrane</keyword>
<dbReference type="Pfam" id="PF02653">
    <property type="entry name" value="BPD_transp_2"/>
    <property type="match status" value="1"/>
</dbReference>
<keyword evidence="7 9" id="KW-0472">Membrane</keyword>
<evidence type="ECO:0000313" key="10">
    <source>
        <dbReference type="EMBL" id="MBX0295242.1"/>
    </source>
</evidence>
<organism evidence="10 11">
    <name type="scientific">Haloarcula nitratireducens</name>
    <dbReference type="NCBI Taxonomy" id="2487749"/>
    <lineage>
        <taxon>Archaea</taxon>
        <taxon>Methanobacteriati</taxon>
        <taxon>Methanobacteriota</taxon>
        <taxon>Stenosarchaea group</taxon>
        <taxon>Halobacteria</taxon>
        <taxon>Halobacteriales</taxon>
        <taxon>Haloarculaceae</taxon>
        <taxon>Haloarcula</taxon>
    </lineage>
</organism>
<dbReference type="Proteomes" id="UP001430455">
    <property type="component" value="Unassembled WGS sequence"/>
</dbReference>
<evidence type="ECO:0000256" key="3">
    <source>
        <dbReference type="ARBA" id="ARBA00022475"/>
    </source>
</evidence>
<dbReference type="EMBL" id="RKLT01000003">
    <property type="protein sequence ID" value="MBX0295242.1"/>
    <property type="molecule type" value="Genomic_DNA"/>
</dbReference>
<dbReference type="PANTHER" id="PTHR11795">
    <property type="entry name" value="BRANCHED-CHAIN AMINO ACID TRANSPORT SYSTEM PERMEASE PROTEIN LIVH"/>
    <property type="match status" value="1"/>
</dbReference>
<evidence type="ECO:0000256" key="8">
    <source>
        <dbReference type="ARBA" id="ARBA00037998"/>
    </source>
</evidence>
<keyword evidence="2" id="KW-0813">Transport</keyword>
<feature type="transmembrane region" description="Helical" evidence="9">
    <location>
        <begin position="253"/>
        <end position="275"/>
    </location>
</feature>
<evidence type="ECO:0000256" key="9">
    <source>
        <dbReference type="SAM" id="Phobius"/>
    </source>
</evidence>
<evidence type="ECO:0000313" key="11">
    <source>
        <dbReference type="Proteomes" id="UP001430455"/>
    </source>
</evidence>
<feature type="transmembrane region" description="Helical" evidence="9">
    <location>
        <begin position="15"/>
        <end position="37"/>
    </location>
</feature>
<keyword evidence="11" id="KW-1185">Reference proteome</keyword>
<reference evidence="10 11" key="1">
    <citation type="submission" date="2021-06" db="EMBL/GenBank/DDBJ databases">
        <title>Halomicroarcula sp. a new haloarchaeum isolated from saline soil.</title>
        <authorList>
            <person name="Duran-Viseras A."/>
            <person name="Sanchez-Porro C."/>
            <person name="Ventosa A."/>
        </authorList>
    </citation>
    <scope>NUCLEOTIDE SEQUENCE [LARGE SCALE GENOMIC DNA]</scope>
    <source>
        <strain evidence="10 11">F27</strain>
    </source>
</reference>
<keyword evidence="4 9" id="KW-0812">Transmembrane</keyword>
<evidence type="ECO:0000256" key="1">
    <source>
        <dbReference type="ARBA" id="ARBA00004651"/>
    </source>
</evidence>
<dbReference type="PANTHER" id="PTHR11795:SF447">
    <property type="entry name" value="ABC TRANSPORTER PERMEASE PROTEIN"/>
    <property type="match status" value="1"/>
</dbReference>
<comment type="caution">
    <text evidence="10">The sequence shown here is derived from an EMBL/GenBank/DDBJ whole genome shotgun (WGS) entry which is preliminary data.</text>
</comment>